<evidence type="ECO:0000256" key="5">
    <source>
        <dbReference type="SAM" id="MobiDB-lite"/>
    </source>
</evidence>
<dbReference type="EMBL" id="LSRQ01001257">
    <property type="protein sequence ID" value="OAY78524.1"/>
    <property type="molecule type" value="Genomic_DNA"/>
</dbReference>
<evidence type="ECO:0000313" key="9">
    <source>
        <dbReference type="Proteomes" id="UP000092600"/>
    </source>
</evidence>
<organism evidence="8 9">
    <name type="scientific">Ananas comosus</name>
    <name type="common">Pineapple</name>
    <name type="synonym">Ananas ananas</name>
    <dbReference type="NCBI Taxonomy" id="4615"/>
    <lineage>
        <taxon>Eukaryota</taxon>
        <taxon>Viridiplantae</taxon>
        <taxon>Streptophyta</taxon>
        <taxon>Embryophyta</taxon>
        <taxon>Tracheophyta</taxon>
        <taxon>Spermatophyta</taxon>
        <taxon>Magnoliopsida</taxon>
        <taxon>Liliopsida</taxon>
        <taxon>Poales</taxon>
        <taxon>Bromeliaceae</taxon>
        <taxon>Bromelioideae</taxon>
        <taxon>Ananas</taxon>
    </lineage>
</organism>
<feature type="compositionally biased region" description="Basic and acidic residues" evidence="5">
    <location>
        <begin position="1"/>
        <end position="11"/>
    </location>
</feature>
<comment type="caution">
    <text evidence="8">The sequence shown here is derived from an EMBL/GenBank/DDBJ whole genome shotgun (WGS) entry which is preliminary data.</text>
</comment>
<feature type="transmembrane region" description="Helical" evidence="6">
    <location>
        <begin position="76"/>
        <end position="102"/>
    </location>
</feature>
<name>A0A199VN85_ANACO</name>
<evidence type="ECO:0000256" key="1">
    <source>
        <dbReference type="ARBA" id="ARBA00004167"/>
    </source>
</evidence>
<evidence type="ECO:0000313" key="8">
    <source>
        <dbReference type="EMBL" id="OAY78524.1"/>
    </source>
</evidence>
<dbReference type="Pfam" id="PF03168">
    <property type="entry name" value="LEA_2"/>
    <property type="match status" value="1"/>
</dbReference>
<evidence type="ECO:0000256" key="3">
    <source>
        <dbReference type="ARBA" id="ARBA00022989"/>
    </source>
</evidence>
<gene>
    <name evidence="8" type="ORF">ACMD2_21103</name>
</gene>
<sequence>MADNQRIHPVDVESQQRQQQQRASAPLVPRESSRSEKGDPAELQRPPPAPLRRTLPVVFSPPPKRRRSGRSCCCRCICWTVAVVVILVLLIAATLAALYFIFDPKLPKYSVDRLSITAFAVDASLTARASFDVTVTAENPNKAIGIYYDSGSRLGVYYSGYSLSEGSWPAFYQGHENTTVVAVAMSGQAQLGSAEMGALQQQQQTGAVPIDFRGDVPVRLKLGGLRLWKVTSRVRCSLVVDSLTASSQIRIKSSSCKFRLKV</sequence>
<dbReference type="AlphaFoldDB" id="A0A199VN85"/>
<dbReference type="GO" id="GO:0005886">
    <property type="term" value="C:plasma membrane"/>
    <property type="evidence" value="ECO:0007669"/>
    <property type="project" value="TreeGrafter"/>
</dbReference>
<dbReference type="InterPro" id="IPR004864">
    <property type="entry name" value="LEA_2"/>
</dbReference>
<accession>A0A199VN85</accession>
<feature type="compositionally biased region" description="Low complexity" evidence="5">
    <location>
        <begin position="15"/>
        <end position="25"/>
    </location>
</feature>
<dbReference type="PANTHER" id="PTHR31234">
    <property type="entry name" value="LATE EMBRYOGENESIS ABUNDANT (LEA) HYDROXYPROLINE-RICH GLYCOPROTEIN FAMILY"/>
    <property type="match status" value="1"/>
</dbReference>
<dbReference type="Proteomes" id="UP000092600">
    <property type="component" value="Unassembled WGS sequence"/>
</dbReference>
<dbReference type="InterPro" id="IPR044839">
    <property type="entry name" value="NDR1-like"/>
</dbReference>
<keyword evidence="2 6" id="KW-0812">Transmembrane</keyword>
<feature type="region of interest" description="Disordered" evidence="5">
    <location>
        <begin position="1"/>
        <end position="70"/>
    </location>
</feature>
<dbReference type="GO" id="GO:0098542">
    <property type="term" value="P:defense response to other organism"/>
    <property type="evidence" value="ECO:0007669"/>
    <property type="project" value="InterPro"/>
</dbReference>
<reference evidence="8 9" key="1">
    <citation type="journal article" date="2016" name="DNA Res.">
        <title>The draft genome of MD-2 pineapple using hybrid error correction of long reads.</title>
        <authorList>
            <person name="Redwan R.M."/>
            <person name="Saidin A."/>
            <person name="Kumar S.V."/>
        </authorList>
    </citation>
    <scope>NUCLEOTIDE SEQUENCE [LARGE SCALE GENOMIC DNA]</scope>
    <source>
        <strain evidence="9">cv. MD2</strain>
        <tissue evidence="8">Leaf</tissue>
    </source>
</reference>
<evidence type="ECO:0000259" key="7">
    <source>
        <dbReference type="Pfam" id="PF03168"/>
    </source>
</evidence>
<feature type="domain" description="Late embryogenesis abundant protein LEA-2 subgroup" evidence="7">
    <location>
        <begin position="134"/>
        <end position="236"/>
    </location>
</feature>
<evidence type="ECO:0000256" key="2">
    <source>
        <dbReference type="ARBA" id="ARBA00022692"/>
    </source>
</evidence>
<proteinExistence type="predicted"/>
<keyword evidence="3 6" id="KW-1133">Transmembrane helix</keyword>
<evidence type="ECO:0000256" key="6">
    <source>
        <dbReference type="SAM" id="Phobius"/>
    </source>
</evidence>
<protein>
    <submittedName>
        <fullName evidence="8">Protein YLS9</fullName>
    </submittedName>
</protein>
<feature type="compositionally biased region" description="Basic and acidic residues" evidence="5">
    <location>
        <begin position="31"/>
        <end position="42"/>
    </location>
</feature>
<keyword evidence="4 6" id="KW-0472">Membrane</keyword>
<comment type="subcellular location">
    <subcellularLocation>
        <location evidence="1">Membrane</location>
        <topology evidence="1">Single-pass membrane protein</topology>
    </subcellularLocation>
</comment>
<dbReference type="STRING" id="4615.A0A199VN85"/>
<dbReference type="PANTHER" id="PTHR31234:SF72">
    <property type="entry name" value="NDR1_HIN1-LIKE PROTEIN 6"/>
    <property type="match status" value="1"/>
</dbReference>
<evidence type="ECO:0000256" key="4">
    <source>
        <dbReference type="ARBA" id="ARBA00023136"/>
    </source>
</evidence>